<dbReference type="eggNOG" id="ENOG502ZNCN">
    <property type="taxonomic scope" value="Bacteria"/>
</dbReference>
<feature type="transmembrane region" description="Helical" evidence="1">
    <location>
        <begin position="165"/>
        <end position="183"/>
    </location>
</feature>
<feature type="transmembrane region" description="Helical" evidence="1">
    <location>
        <begin position="189"/>
        <end position="205"/>
    </location>
</feature>
<dbReference type="InterPro" id="IPR003675">
    <property type="entry name" value="Rce1/LyrA-like_dom"/>
</dbReference>
<feature type="transmembrane region" description="Helical" evidence="1">
    <location>
        <begin position="92"/>
        <end position="111"/>
    </location>
</feature>
<keyword evidence="3" id="KW-0645">Protease</keyword>
<evidence type="ECO:0000256" key="1">
    <source>
        <dbReference type="SAM" id="Phobius"/>
    </source>
</evidence>
<feature type="transmembrane region" description="Helical" evidence="1">
    <location>
        <begin position="210"/>
        <end position="230"/>
    </location>
</feature>
<evidence type="ECO:0000313" key="3">
    <source>
        <dbReference type="EMBL" id="AGB40239.1"/>
    </source>
</evidence>
<dbReference type="RefSeq" id="WP_015325965.1">
    <property type="nucleotide sequence ID" value="NC_019978.1"/>
</dbReference>
<proteinExistence type="predicted"/>
<keyword evidence="1" id="KW-0472">Membrane</keyword>
<protein>
    <submittedName>
        <fullName evidence="3">CAAX amino terminal protease family</fullName>
    </submittedName>
</protein>
<dbReference type="KEGG" id="hhl:Halha_0227"/>
<dbReference type="HOGENOM" id="CLU_1174091_0_0_9"/>
<dbReference type="Pfam" id="PF02517">
    <property type="entry name" value="Rce1-like"/>
    <property type="match status" value="1"/>
</dbReference>
<keyword evidence="1" id="KW-1133">Transmembrane helix</keyword>
<accession>L0K797</accession>
<organism evidence="3 4">
    <name type="scientific">Halobacteroides halobius (strain ATCC 35273 / DSM 5150 / MD-1)</name>
    <dbReference type="NCBI Taxonomy" id="748449"/>
    <lineage>
        <taxon>Bacteria</taxon>
        <taxon>Bacillati</taxon>
        <taxon>Bacillota</taxon>
        <taxon>Clostridia</taxon>
        <taxon>Halanaerobiales</taxon>
        <taxon>Halobacteroidaceae</taxon>
        <taxon>Halobacteroides</taxon>
    </lineage>
</organism>
<dbReference type="OrthoDB" id="2111916at2"/>
<name>L0K797_HALHC</name>
<dbReference type="AlphaFoldDB" id="L0K797"/>
<keyword evidence="4" id="KW-1185">Reference proteome</keyword>
<dbReference type="Proteomes" id="UP000010880">
    <property type="component" value="Chromosome"/>
</dbReference>
<feature type="transmembrane region" description="Helical" evidence="1">
    <location>
        <begin position="20"/>
        <end position="39"/>
    </location>
</feature>
<dbReference type="GO" id="GO:0004175">
    <property type="term" value="F:endopeptidase activity"/>
    <property type="evidence" value="ECO:0007669"/>
    <property type="project" value="UniProtKB-ARBA"/>
</dbReference>
<feature type="domain" description="CAAX prenyl protease 2/Lysostaphin resistance protein A-like" evidence="2">
    <location>
        <begin position="135"/>
        <end position="221"/>
    </location>
</feature>
<dbReference type="GO" id="GO:0080120">
    <property type="term" value="P:CAAX-box protein maturation"/>
    <property type="evidence" value="ECO:0007669"/>
    <property type="project" value="UniProtKB-ARBA"/>
</dbReference>
<feature type="transmembrane region" description="Helical" evidence="1">
    <location>
        <begin position="51"/>
        <end position="71"/>
    </location>
</feature>
<sequence>MTEEKTNSKEKMTIIDLIKLQLIWYLTNFLIIFCQNYIQFELPYFNDLYQIIFKVIGRSFFISFLLYWTTIYNLSFEELGIKFKNFLEDFEIGLEFSLFLLLGIIIINLSISEKIIHPLVKISNLTELTLSLFYFGIVVISYLIPAFSKELLYRGLLFYYFKDKLGAKLGFIVSNLYYVVSYLDLRPGSIIIHLLVGIITTYLYYKTESLIASTIFQTIYQASLIVYLFSFSNWPF</sequence>
<gene>
    <name evidence="3" type="ordered locus">Halha_0227</name>
</gene>
<keyword evidence="1" id="KW-0812">Transmembrane</keyword>
<dbReference type="EMBL" id="CP003359">
    <property type="protein sequence ID" value="AGB40239.1"/>
    <property type="molecule type" value="Genomic_DNA"/>
</dbReference>
<reference evidence="4" key="1">
    <citation type="submission" date="2012-02" db="EMBL/GenBank/DDBJ databases">
        <title>The complete genome of Halobacteroides halobius DSM 5150.</title>
        <authorList>
            <person name="Lucas S."/>
            <person name="Copeland A."/>
            <person name="Lapidus A."/>
            <person name="Glavina del Rio T."/>
            <person name="Dalin E."/>
            <person name="Tice H."/>
            <person name="Bruce D."/>
            <person name="Goodwin L."/>
            <person name="Pitluck S."/>
            <person name="Peters L."/>
            <person name="Mikhailova N."/>
            <person name="Gu W."/>
            <person name="Kyrpides N."/>
            <person name="Mavromatis K."/>
            <person name="Ivanova N."/>
            <person name="Brettin T."/>
            <person name="Detter J.C."/>
            <person name="Han C."/>
            <person name="Larimer F."/>
            <person name="Land M."/>
            <person name="Hauser L."/>
            <person name="Markowitz V."/>
            <person name="Cheng J.-F."/>
            <person name="Hugenholtz P."/>
            <person name="Woyke T."/>
            <person name="Wu D."/>
            <person name="Tindall B."/>
            <person name="Pomrenke H."/>
            <person name="Brambilla E."/>
            <person name="Klenk H.-P."/>
            <person name="Eisen J.A."/>
        </authorList>
    </citation>
    <scope>NUCLEOTIDE SEQUENCE [LARGE SCALE GENOMIC DNA]</scope>
    <source>
        <strain evidence="4">ATCC 35273 / DSM 5150 / MD-1</strain>
    </source>
</reference>
<feature type="transmembrane region" description="Helical" evidence="1">
    <location>
        <begin position="131"/>
        <end position="153"/>
    </location>
</feature>
<dbReference type="GO" id="GO:0006508">
    <property type="term" value="P:proteolysis"/>
    <property type="evidence" value="ECO:0007669"/>
    <property type="project" value="UniProtKB-KW"/>
</dbReference>
<keyword evidence="3" id="KW-0378">Hydrolase</keyword>
<evidence type="ECO:0000259" key="2">
    <source>
        <dbReference type="Pfam" id="PF02517"/>
    </source>
</evidence>
<evidence type="ECO:0000313" key="4">
    <source>
        <dbReference type="Proteomes" id="UP000010880"/>
    </source>
</evidence>